<dbReference type="InterPro" id="IPR051856">
    <property type="entry name" value="CSR-E3_Ligase_Protein"/>
</dbReference>
<evidence type="ECO:0000259" key="7">
    <source>
        <dbReference type="Pfam" id="PF07782"/>
    </source>
</evidence>
<keyword evidence="2 6" id="KW-0812">Transmembrane</keyword>
<evidence type="ECO:0000256" key="6">
    <source>
        <dbReference type="SAM" id="Phobius"/>
    </source>
</evidence>
<dbReference type="GO" id="GO:0016020">
    <property type="term" value="C:membrane"/>
    <property type="evidence" value="ECO:0007669"/>
    <property type="project" value="UniProtKB-SubCell"/>
</dbReference>
<dbReference type="PANTHER" id="PTHR21041:SF9">
    <property type="entry name" value="DENDRITIC CELL-SPECIFIC TRANSMEMBRANE PROTEIN-LIKE DOMAIN-CONTAINING PROTEIN"/>
    <property type="match status" value="1"/>
</dbReference>
<evidence type="ECO:0000256" key="4">
    <source>
        <dbReference type="ARBA" id="ARBA00023136"/>
    </source>
</evidence>
<feature type="domain" description="Dendritic cell-specific transmembrane protein-like" evidence="7">
    <location>
        <begin position="347"/>
        <end position="463"/>
    </location>
</feature>
<name>A0A1I7XKX6_HETBA</name>
<evidence type="ECO:0000256" key="5">
    <source>
        <dbReference type="SAM" id="MobiDB-lite"/>
    </source>
</evidence>
<reference evidence="9" key="1">
    <citation type="submission" date="2016-11" db="UniProtKB">
        <authorList>
            <consortium name="WormBaseParasite"/>
        </authorList>
    </citation>
    <scope>IDENTIFICATION</scope>
</reference>
<protein>
    <submittedName>
        <fullName evidence="9">DC_STAMP domain-containing protein</fullName>
    </submittedName>
</protein>
<dbReference type="InterPro" id="IPR012858">
    <property type="entry name" value="DC_STAMP-like"/>
</dbReference>
<keyword evidence="3 6" id="KW-1133">Transmembrane helix</keyword>
<evidence type="ECO:0000256" key="1">
    <source>
        <dbReference type="ARBA" id="ARBA00004141"/>
    </source>
</evidence>
<keyword evidence="8" id="KW-1185">Reference proteome</keyword>
<feature type="region of interest" description="Disordered" evidence="5">
    <location>
        <begin position="569"/>
        <end position="619"/>
    </location>
</feature>
<organism evidence="8 9">
    <name type="scientific">Heterorhabditis bacteriophora</name>
    <name type="common">Entomopathogenic nematode worm</name>
    <dbReference type="NCBI Taxonomy" id="37862"/>
    <lineage>
        <taxon>Eukaryota</taxon>
        <taxon>Metazoa</taxon>
        <taxon>Ecdysozoa</taxon>
        <taxon>Nematoda</taxon>
        <taxon>Chromadorea</taxon>
        <taxon>Rhabditida</taxon>
        <taxon>Rhabditina</taxon>
        <taxon>Rhabditomorpha</taxon>
        <taxon>Strongyloidea</taxon>
        <taxon>Heterorhabditidae</taxon>
        <taxon>Heterorhabditis</taxon>
    </lineage>
</organism>
<feature type="transmembrane region" description="Helical" evidence="6">
    <location>
        <begin position="398"/>
        <end position="416"/>
    </location>
</feature>
<feature type="transmembrane region" description="Helical" evidence="6">
    <location>
        <begin position="12"/>
        <end position="33"/>
    </location>
</feature>
<dbReference type="WBParaSite" id="Hba_18144">
    <property type="protein sequence ID" value="Hba_18144"/>
    <property type="gene ID" value="Hba_18144"/>
</dbReference>
<dbReference type="Pfam" id="PF07782">
    <property type="entry name" value="DC_STAMP"/>
    <property type="match status" value="1"/>
</dbReference>
<evidence type="ECO:0000256" key="2">
    <source>
        <dbReference type="ARBA" id="ARBA00022692"/>
    </source>
</evidence>
<evidence type="ECO:0000313" key="9">
    <source>
        <dbReference type="WBParaSite" id="Hba_18144"/>
    </source>
</evidence>
<evidence type="ECO:0000256" key="3">
    <source>
        <dbReference type="ARBA" id="ARBA00022989"/>
    </source>
</evidence>
<evidence type="ECO:0000313" key="8">
    <source>
        <dbReference type="Proteomes" id="UP000095283"/>
    </source>
</evidence>
<dbReference type="PANTHER" id="PTHR21041">
    <property type="entry name" value="DENDRITIC CELL-SPECIFIC TRANSMEMBRANE PROTEIN"/>
    <property type="match status" value="1"/>
</dbReference>
<proteinExistence type="predicted"/>
<comment type="subcellular location">
    <subcellularLocation>
        <location evidence="1">Membrane</location>
        <topology evidence="1">Multi-pass membrane protein</topology>
    </subcellularLocation>
</comment>
<feature type="compositionally biased region" description="Acidic residues" evidence="5">
    <location>
        <begin position="569"/>
        <end position="594"/>
    </location>
</feature>
<dbReference type="Proteomes" id="UP000095283">
    <property type="component" value="Unplaced"/>
</dbReference>
<sequence length="619" mass="71046">MHFYPRENALARLFRNIILLELFGIIMYTVMAMKYAKNPGQAGTFMSIVVHFFLSVMFVFPAVMKYFMIAVHRMMSTNVRALLLLIIMSLAFEVPAMNAVNNIHKVAEGVACIQDDVLDSVNAINGFAADKGRASVDLVSGMIAKLAAPMNWFKNTLRKLDHNVTRLAEMIKGTWKSLSNLTNKCKSFMMTPYATVCAIGKKAADEAICNFPSVTKWALKDGAFFIFKESWRKVFQAVELALFFHIKGFEYFGGKASGTMRKGFSHLKDLRTIHIHMKTSGGEPNTDEMKQIKKNLSASLSSIIAAYQQTIQLIITIIHWTFIPLTLFWPFLSTALFVYRFNYREEFENFYLTEEFDKIDLDMALRGRSKVLPLSKAEQAVYTLRKAWRMTSSEKNRYRMALVMTILMVATPFTFVLMDYSIYKVLTNVFLFMNMTQVEFPAHYEMKSRKNILGEIMERQRVKKISVEMSIEKYIYCVGDFQAQLATDQMAGRETIVRRGMQSRGFIRVQCCKCEASDLRLADQANTRLCVNCGSFYCINCFCLGRYCKECGHDMQVIDKMELYYEDETDDEEVIDYDNEEEEEDDDDDDDDGEIGNNKEDTTNVETATLEKSAEIITI</sequence>
<feature type="transmembrane region" description="Helical" evidence="6">
    <location>
        <begin position="79"/>
        <end position="97"/>
    </location>
</feature>
<feature type="transmembrane region" description="Helical" evidence="6">
    <location>
        <begin position="45"/>
        <end position="67"/>
    </location>
</feature>
<accession>A0A1I7XKX6</accession>
<keyword evidence="4 6" id="KW-0472">Membrane</keyword>
<feature type="transmembrane region" description="Helical" evidence="6">
    <location>
        <begin position="317"/>
        <end position="339"/>
    </location>
</feature>
<dbReference type="AlphaFoldDB" id="A0A1I7XKX6"/>